<name>A0A931BTL5_9HYPH</name>
<feature type="coiled-coil region" evidence="1">
    <location>
        <begin position="29"/>
        <end position="56"/>
    </location>
</feature>
<evidence type="ECO:0000313" key="2">
    <source>
        <dbReference type="EMBL" id="MBF9233575.1"/>
    </source>
</evidence>
<dbReference type="Proteomes" id="UP000599312">
    <property type="component" value="Unassembled WGS sequence"/>
</dbReference>
<keyword evidence="1" id="KW-0175">Coiled coil</keyword>
<dbReference type="AlphaFoldDB" id="A0A931BTL5"/>
<comment type="caution">
    <text evidence="2">The sequence shown here is derived from an EMBL/GenBank/DDBJ whole genome shotgun (WGS) entry which is preliminary data.</text>
</comment>
<gene>
    <name evidence="2" type="ORF">I2H38_09320</name>
</gene>
<dbReference type="EMBL" id="JADQDO010000003">
    <property type="protein sequence ID" value="MBF9233575.1"/>
    <property type="molecule type" value="Genomic_DNA"/>
</dbReference>
<keyword evidence="3" id="KW-1185">Reference proteome</keyword>
<evidence type="ECO:0000256" key="1">
    <source>
        <dbReference type="SAM" id="Coils"/>
    </source>
</evidence>
<sequence>MTTAVFTPALARGMQTSFDASSLFKRIVNALVESRIRRVEIELRRHEALIEDLCRRQDHSSRFLRQDDVLPFKI</sequence>
<reference evidence="2" key="1">
    <citation type="submission" date="2020-11" db="EMBL/GenBank/DDBJ databases">
        <authorList>
            <person name="Kim M.K."/>
        </authorList>
    </citation>
    <scope>NUCLEOTIDE SEQUENCE</scope>
    <source>
        <strain evidence="2">BT350</strain>
    </source>
</reference>
<proteinExistence type="predicted"/>
<organism evidence="2 3">
    <name type="scientific">Microvirga alba</name>
    <dbReference type="NCBI Taxonomy" id="2791025"/>
    <lineage>
        <taxon>Bacteria</taxon>
        <taxon>Pseudomonadati</taxon>
        <taxon>Pseudomonadota</taxon>
        <taxon>Alphaproteobacteria</taxon>
        <taxon>Hyphomicrobiales</taxon>
        <taxon>Methylobacteriaceae</taxon>
        <taxon>Microvirga</taxon>
    </lineage>
</organism>
<protein>
    <submittedName>
        <fullName evidence="2">Uncharacterized protein</fullName>
    </submittedName>
</protein>
<evidence type="ECO:0000313" key="3">
    <source>
        <dbReference type="Proteomes" id="UP000599312"/>
    </source>
</evidence>
<accession>A0A931BTL5</accession>
<dbReference type="RefSeq" id="WP_196271574.1">
    <property type="nucleotide sequence ID" value="NZ_JADQDO010000003.1"/>
</dbReference>